<protein>
    <submittedName>
        <fullName evidence="1">Uncharacterized protein</fullName>
    </submittedName>
</protein>
<gene>
    <name evidence="1" type="ORF">AUR04nite_00330</name>
</gene>
<proteinExistence type="predicted"/>
<sequence length="258" mass="28162">MSLEGLHEMTENVETLNTVSLTMASGDMLNLLGNSFPFTAKNSPHHALEFVNLMPGNATIEALATDQYRIARAELPLLNVTGDLDGVRLLLHRTAAEQFTKALKPLKRELAKRSDLGDVVDLGVSAHQLATLTATIAVALDRRYVSAWKLEWHGGSSQVSNELNSAVDFPRIKQLITDIPAGNDAFGLLVFNPALMATFMKVTDLTPGKSNIPMAVIGAEDRRKPMTIQYGDWFTGLLMPVKEVHQGFRYGAPVDHAA</sequence>
<accession>A0A4Y4DPK3</accession>
<organism evidence="1 2">
    <name type="scientific">Glutamicibacter uratoxydans</name>
    <name type="common">Arthrobacter uratoxydans</name>
    <dbReference type="NCBI Taxonomy" id="43667"/>
    <lineage>
        <taxon>Bacteria</taxon>
        <taxon>Bacillati</taxon>
        <taxon>Actinomycetota</taxon>
        <taxon>Actinomycetes</taxon>
        <taxon>Micrococcales</taxon>
        <taxon>Micrococcaceae</taxon>
        <taxon>Glutamicibacter</taxon>
    </lineage>
</organism>
<dbReference type="Proteomes" id="UP000316612">
    <property type="component" value="Unassembled WGS sequence"/>
</dbReference>
<dbReference type="EMBL" id="BJNY01000001">
    <property type="protein sequence ID" value="GED04501.1"/>
    <property type="molecule type" value="Genomic_DNA"/>
</dbReference>
<dbReference type="AlphaFoldDB" id="A0A4Y4DPK3"/>
<evidence type="ECO:0000313" key="2">
    <source>
        <dbReference type="Proteomes" id="UP000316612"/>
    </source>
</evidence>
<keyword evidence="2" id="KW-1185">Reference proteome</keyword>
<name>A0A4Y4DPK3_GLUUR</name>
<reference evidence="1 2" key="1">
    <citation type="submission" date="2019-06" db="EMBL/GenBank/DDBJ databases">
        <title>Whole genome shotgun sequence of Glutamicibacter uratoxydans NBRC 15515.</title>
        <authorList>
            <person name="Hosoyama A."/>
            <person name="Uohara A."/>
            <person name="Ohji S."/>
            <person name="Ichikawa N."/>
        </authorList>
    </citation>
    <scope>NUCLEOTIDE SEQUENCE [LARGE SCALE GENOMIC DNA]</scope>
    <source>
        <strain evidence="1 2">NBRC 15515</strain>
    </source>
</reference>
<evidence type="ECO:0000313" key="1">
    <source>
        <dbReference type="EMBL" id="GED04501.1"/>
    </source>
</evidence>
<comment type="caution">
    <text evidence="1">The sequence shown here is derived from an EMBL/GenBank/DDBJ whole genome shotgun (WGS) entry which is preliminary data.</text>
</comment>